<dbReference type="InParanoid" id="A0A1X7SPN1"/>
<organism evidence="1">
    <name type="scientific">Amphimedon queenslandica</name>
    <name type="common">Sponge</name>
    <dbReference type="NCBI Taxonomy" id="400682"/>
    <lineage>
        <taxon>Eukaryota</taxon>
        <taxon>Metazoa</taxon>
        <taxon>Porifera</taxon>
        <taxon>Demospongiae</taxon>
        <taxon>Heteroscleromorpha</taxon>
        <taxon>Haplosclerida</taxon>
        <taxon>Niphatidae</taxon>
        <taxon>Amphimedon</taxon>
    </lineage>
</organism>
<accession>A0A1X7SPN1</accession>
<evidence type="ECO:0000313" key="1">
    <source>
        <dbReference type="EnsemblMetazoa" id="Aqu2.1.04071_001"/>
    </source>
</evidence>
<protein>
    <submittedName>
        <fullName evidence="1">Uncharacterized protein</fullName>
    </submittedName>
</protein>
<name>A0A1X7SPN1_AMPQE</name>
<dbReference type="EnsemblMetazoa" id="Aqu2.1.04071_001">
    <property type="protein sequence ID" value="Aqu2.1.04071_001"/>
    <property type="gene ID" value="Aqu2.1.04071"/>
</dbReference>
<reference evidence="1" key="1">
    <citation type="submission" date="2017-05" db="UniProtKB">
        <authorList>
            <consortium name="EnsemblMetazoa"/>
        </authorList>
    </citation>
    <scope>IDENTIFICATION</scope>
</reference>
<sequence length="252" mass="28320">MELSLLVAKAATPVGSLAGNTLAEGNEARWVISYHSFNCTTAAVTEFLFGVDVRSKYGNRNKYPSIEMWYYDGNSAYQKVLTLPIVLSPDNVTTNGLYRYVLPTPLSVSSSIYNRYRLGVYQPEDDSSVVRFYNATTSSTETVGRIRADFISESSIRITGSNREIDFQNTNNVFMLRLNTGMYHSTILIILCNYNTYRLGVYQPEDDSSTETVGRIRADSISESNIIIFGSDREIDLAQTTNVFMMHLMTSM</sequence>
<dbReference type="AlphaFoldDB" id="A0A1X7SPN1"/>
<proteinExistence type="predicted"/>